<keyword evidence="3" id="KW-1185">Reference proteome</keyword>
<feature type="compositionally biased region" description="Pro residues" evidence="1">
    <location>
        <begin position="220"/>
        <end position="237"/>
    </location>
</feature>
<evidence type="ECO:0000256" key="1">
    <source>
        <dbReference type="SAM" id="MobiDB-lite"/>
    </source>
</evidence>
<reference evidence="2 3" key="1">
    <citation type="submission" date="2018-08" db="EMBL/GenBank/DDBJ databases">
        <title>Draft genome sequences of two Aspergillus turcosus clinical strains isolated from bronchoalveolar lavage fluid: one azole-susceptible and the other azole-resistant.</title>
        <authorList>
            <person name="Parent-Michaud M."/>
            <person name="Dufresne P.J."/>
            <person name="Fournier E."/>
            <person name="Martineau C."/>
            <person name="Moreira S."/>
            <person name="Perkins V."/>
            <person name="De Repentigny L."/>
            <person name="Dufresne S.F."/>
        </authorList>
    </citation>
    <scope>NUCLEOTIDE SEQUENCE [LARGE SCALE GENOMIC DNA]</scope>
    <source>
        <strain evidence="2">HMR AF 1038</strain>
    </source>
</reference>
<sequence>MNDQMDSYIKWRERDRLYVDYTSRENRSNNRYRANYRPDTPQLVLELEGSRFAWTESQYPIYSVSVSLRRVLSNEPDSGYMNQPFWLRWPPLIDPSRGEFILLCHDRESGSLQRVGIEEQSPYTPVPRTQQFPNEPPSYYTAEAQRNHDRCEVTHLLSFPKAWEKLLQPGYTYTVLWTGQEIANWDWGTQKEGGNKTKWPPVLVPGGAHVTFTVKEGEQPPFPRLPTPPPISPRERV</sequence>
<name>A0A229WTL7_9EURO</name>
<dbReference type="EMBL" id="NIDN02000515">
    <property type="protein sequence ID" value="RLL92969.1"/>
    <property type="molecule type" value="Genomic_DNA"/>
</dbReference>
<comment type="caution">
    <text evidence="2">The sequence shown here is derived from an EMBL/GenBank/DDBJ whole genome shotgun (WGS) entry which is preliminary data.</text>
</comment>
<proteinExistence type="predicted"/>
<dbReference type="Proteomes" id="UP000215289">
    <property type="component" value="Unassembled WGS sequence"/>
</dbReference>
<gene>
    <name evidence="2" type="ORF">CFD26_101192</name>
</gene>
<dbReference type="AlphaFoldDB" id="A0A229WTL7"/>
<evidence type="ECO:0000313" key="3">
    <source>
        <dbReference type="Proteomes" id="UP000215289"/>
    </source>
</evidence>
<dbReference type="OrthoDB" id="4323953at2759"/>
<evidence type="ECO:0000313" key="2">
    <source>
        <dbReference type="EMBL" id="RLL92969.1"/>
    </source>
</evidence>
<feature type="region of interest" description="Disordered" evidence="1">
    <location>
        <begin position="215"/>
        <end position="237"/>
    </location>
</feature>
<protein>
    <submittedName>
        <fullName evidence="2">Uncharacterized protein</fullName>
    </submittedName>
</protein>
<organism evidence="2 3">
    <name type="scientific">Aspergillus turcosus</name>
    <dbReference type="NCBI Taxonomy" id="1245748"/>
    <lineage>
        <taxon>Eukaryota</taxon>
        <taxon>Fungi</taxon>
        <taxon>Dikarya</taxon>
        <taxon>Ascomycota</taxon>
        <taxon>Pezizomycotina</taxon>
        <taxon>Eurotiomycetes</taxon>
        <taxon>Eurotiomycetidae</taxon>
        <taxon>Eurotiales</taxon>
        <taxon>Aspergillaceae</taxon>
        <taxon>Aspergillus</taxon>
        <taxon>Aspergillus subgen. Fumigati</taxon>
    </lineage>
</organism>
<accession>A0A229WTL7</accession>